<dbReference type="PANTHER" id="PTHR30466">
    <property type="entry name" value="FLAVIN REDUCTASE"/>
    <property type="match status" value="1"/>
</dbReference>
<dbReference type="AlphaFoldDB" id="A0A249MSD7"/>
<dbReference type="SUPFAM" id="SSF50475">
    <property type="entry name" value="FMN-binding split barrel"/>
    <property type="match status" value="1"/>
</dbReference>
<dbReference type="Gene3D" id="2.30.110.10">
    <property type="entry name" value="Electron Transport, Fmn-binding Protein, Chain A"/>
    <property type="match status" value="1"/>
</dbReference>
<dbReference type="KEGG" id="shyd:CJD35_06300"/>
<evidence type="ECO:0000256" key="1">
    <source>
        <dbReference type="ARBA" id="ARBA00008898"/>
    </source>
</evidence>
<dbReference type="Pfam" id="PF01613">
    <property type="entry name" value="Flavin_Reduct"/>
    <property type="match status" value="1"/>
</dbReference>
<dbReference type="GO" id="GO:0010181">
    <property type="term" value="F:FMN binding"/>
    <property type="evidence" value="ECO:0007669"/>
    <property type="project" value="InterPro"/>
</dbReference>
<evidence type="ECO:0000313" key="5">
    <source>
        <dbReference type="Proteomes" id="UP000217141"/>
    </source>
</evidence>
<dbReference type="InterPro" id="IPR002563">
    <property type="entry name" value="Flavin_Rdtase-like_dom"/>
</dbReference>
<dbReference type="PANTHER" id="PTHR30466:SF11">
    <property type="entry name" value="FLAVIN-DEPENDENT MONOOXYGENASE, REDUCTASE SUBUNIT HSAB"/>
    <property type="match status" value="1"/>
</dbReference>
<name>A0A249MSD7_SPHXE</name>
<protein>
    <submittedName>
        <fullName evidence="4">Flavin reductase</fullName>
    </submittedName>
</protein>
<dbReference type="InterPro" id="IPR012349">
    <property type="entry name" value="Split_barrel_FMN-bd"/>
</dbReference>
<dbReference type="SMART" id="SM00903">
    <property type="entry name" value="Flavin_Reduct"/>
    <property type="match status" value="1"/>
</dbReference>
<accession>A0A249MSD7</accession>
<organism evidence="4 5">
    <name type="scientific">Sphingobium xenophagum</name>
    <dbReference type="NCBI Taxonomy" id="121428"/>
    <lineage>
        <taxon>Bacteria</taxon>
        <taxon>Pseudomonadati</taxon>
        <taxon>Pseudomonadota</taxon>
        <taxon>Alphaproteobacteria</taxon>
        <taxon>Sphingomonadales</taxon>
        <taxon>Sphingomonadaceae</taxon>
        <taxon>Sphingobium</taxon>
    </lineage>
</organism>
<evidence type="ECO:0000259" key="3">
    <source>
        <dbReference type="SMART" id="SM00903"/>
    </source>
</evidence>
<sequence length="178" mass="18738">MSTENTEAVNAASAKRARFTGQMRRVPGSVAIIAARSDDARTGLAATAWTSLSADPPMLLVCVNRSASAYSVIKRAGAFSVNLLADDELETVAIFSAQRGLDGDARFLDGLWSTGPRGQPMLENALVTFECVVADSHDYGTHTIFIGEVDAMGGTGESNPLIYFDGGYAALKTAANDQ</sequence>
<dbReference type="GO" id="GO:0042602">
    <property type="term" value="F:riboflavin reductase (NADPH) activity"/>
    <property type="evidence" value="ECO:0007669"/>
    <property type="project" value="TreeGrafter"/>
</dbReference>
<feature type="domain" description="Flavin reductase like" evidence="3">
    <location>
        <begin position="23"/>
        <end position="170"/>
    </location>
</feature>
<proteinExistence type="inferred from homology"/>
<dbReference type="EMBL" id="CP022745">
    <property type="protein sequence ID" value="ASY44104.1"/>
    <property type="molecule type" value="Genomic_DNA"/>
</dbReference>
<dbReference type="InterPro" id="IPR050268">
    <property type="entry name" value="NADH-dep_flavin_reductase"/>
</dbReference>
<dbReference type="Proteomes" id="UP000217141">
    <property type="component" value="Chromosome I"/>
</dbReference>
<comment type="similarity">
    <text evidence="1">Belongs to the non-flavoprotein flavin reductase family.</text>
</comment>
<keyword evidence="2" id="KW-0560">Oxidoreductase</keyword>
<evidence type="ECO:0000313" key="4">
    <source>
        <dbReference type="EMBL" id="ASY44104.1"/>
    </source>
</evidence>
<dbReference type="RefSeq" id="WP_095686928.1">
    <property type="nucleotide sequence ID" value="NZ_CP022745.1"/>
</dbReference>
<reference evidence="4 5" key="1">
    <citation type="submission" date="2017-08" db="EMBL/GenBank/DDBJ databases">
        <title>Whole Genome Sequence of Sphingobium hydrophobicum C1: Insights into Adaption to the Electronic-waste Contaminated Sediment.</title>
        <authorList>
            <person name="Song D."/>
            <person name="Chen X."/>
            <person name="Xu M."/>
        </authorList>
    </citation>
    <scope>NUCLEOTIDE SEQUENCE [LARGE SCALE GENOMIC DNA]</scope>
    <source>
        <strain evidence="4 5">C1</strain>
    </source>
</reference>
<gene>
    <name evidence="4" type="ORF">CJD35_06300</name>
</gene>
<evidence type="ECO:0000256" key="2">
    <source>
        <dbReference type="ARBA" id="ARBA00023002"/>
    </source>
</evidence>